<dbReference type="EMBL" id="JACHIR010000001">
    <property type="protein sequence ID" value="MBB5890253.1"/>
    <property type="molecule type" value="Genomic_DNA"/>
</dbReference>
<feature type="domain" description="Hemerythrin-like" evidence="1">
    <location>
        <begin position="14"/>
        <end position="143"/>
    </location>
</feature>
<comment type="caution">
    <text evidence="2">The sequence shown here is derived from an EMBL/GenBank/DDBJ whole genome shotgun (WGS) entry which is preliminary data.</text>
</comment>
<organism evidence="2 3">
    <name type="scientific">Kutzneria kofuensis</name>
    <dbReference type="NCBI Taxonomy" id="103725"/>
    <lineage>
        <taxon>Bacteria</taxon>
        <taxon>Bacillati</taxon>
        <taxon>Actinomycetota</taxon>
        <taxon>Actinomycetes</taxon>
        <taxon>Pseudonocardiales</taxon>
        <taxon>Pseudonocardiaceae</taxon>
        <taxon>Kutzneria</taxon>
    </lineage>
</organism>
<gene>
    <name evidence="2" type="ORF">BJ998_001449</name>
</gene>
<dbReference type="CDD" id="cd12108">
    <property type="entry name" value="Hr-like"/>
    <property type="match status" value="1"/>
</dbReference>
<dbReference type="Pfam" id="PF01814">
    <property type="entry name" value="Hemerythrin"/>
    <property type="match status" value="1"/>
</dbReference>
<sequence length="217" mass="24224">MSEGNDLTGFLITHHLIRRVVPELGSRLGHVGAGDAAAVERLTQWWHIFTEILEGHHAGEDRFVWPVALAADPGLIDIAQELESQHGRLDGHLEAIDEGLRTLAKGPADWDAELTALLARIDGFDAMMRDHLELEETRMVPVLERDVSEQTFKALSGQLARNHSMDSFRRDLPMVLEMADPNARAAMIERIPAAVRKDFVESWEPQYRQLVAALPGS</sequence>
<dbReference type="RefSeq" id="WP_184859595.1">
    <property type="nucleotide sequence ID" value="NZ_BAAAWY010000065.1"/>
</dbReference>
<dbReference type="InterPro" id="IPR012312">
    <property type="entry name" value="Hemerythrin-like"/>
</dbReference>
<name>A0A7W9KDL8_9PSEU</name>
<protein>
    <submittedName>
        <fullName evidence="2">Hemerythrin-like domain-containing protein</fullName>
    </submittedName>
</protein>
<accession>A0A7W9KDL8</accession>
<evidence type="ECO:0000313" key="2">
    <source>
        <dbReference type="EMBL" id="MBB5890253.1"/>
    </source>
</evidence>
<proteinExistence type="predicted"/>
<dbReference type="Proteomes" id="UP000585638">
    <property type="component" value="Unassembled WGS sequence"/>
</dbReference>
<dbReference type="AlphaFoldDB" id="A0A7W9KDL8"/>
<evidence type="ECO:0000259" key="1">
    <source>
        <dbReference type="Pfam" id="PF01814"/>
    </source>
</evidence>
<reference evidence="2 3" key="1">
    <citation type="submission" date="2020-08" db="EMBL/GenBank/DDBJ databases">
        <title>Sequencing the genomes of 1000 actinobacteria strains.</title>
        <authorList>
            <person name="Klenk H.-P."/>
        </authorList>
    </citation>
    <scope>NUCLEOTIDE SEQUENCE [LARGE SCALE GENOMIC DNA]</scope>
    <source>
        <strain evidence="2 3">DSM 43851</strain>
    </source>
</reference>
<evidence type="ECO:0000313" key="3">
    <source>
        <dbReference type="Proteomes" id="UP000585638"/>
    </source>
</evidence>
<dbReference type="Gene3D" id="1.20.120.520">
    <property type="entry name" value="nmb1532 protein domain like"/>
    <property type="match status" value="1"/>
</dbReference>
<keyword evidence="3" id="KW-1185">Reference proteome</keyword>